<reference evidence="5 6" key="1">
    <citation type="submission" date="2021-11" db="EMBL/GenBank/DDBJ databases">
        <title>Whole genome of Geoglobus acetivorans.</title>
        <authorList>
            <person name="Liu D."/>
        </authorList>
    </citation>
    <scope>NUCLEOTIDE SEQUENCE [LARGE SCALE GENOMIC DNA]</scope>
    <source>
        <strain evidence="5 6">SBH6</strain>
    </source>
</reference>
<feature type="domain" description="Carbohydrate kinase FGGY C-terminal" evidence="4">
    <location>
        <begin position="267"/>
        <end position="444"/>
    </location>
</feature>
<dbReference type="Gene3D" id="3.30.420.40">
    <property type="match status" value="2"/>
</dbReference>
<dbReference type="InterPro" id="IPR018484">
    <property type="entry name" value="FGGY_N"/>
</dbReference>
<dbReference type="GO" id="GO:0016301">
    <property type="term" value="F:kinase activity"/>
    <property type="evidence" value="ECO:0007669"/>
    <property type="project" value="UniProtKB-KW"/>
</dbReference>
<evidence type="ECO:0000313" key="5">
    <source>
        <dbReference type="EMBL" id="XAT64614.1"/>
    </source>
</evidence>
<dbReference type="InterPro" id="IPR000577">
    <property type="entry name" value="Carb_kinase_FGGY"/>
</dbReference>
<dbReference type="PANTHER" id="PTHR43095:SF2">
    <property type="entry name" value="GLUCONOKINASE"/>
    <property type="match status" value="1"/>
</dbReference>
<dbReference type="PIRSF" id="PIRSF000538">
    <property type="entry name" value="GlpK"/>
    <property type="match status" value="1"/>
</dbReference>
<dbReference type="InterPro" id="IPR018485">
    <property type="entry name" value="FGGY_C"/>
</dbReference>
<dbReference type="Pfam" id="PF00370">
    <property type="entry name" value="FGGY_N"/>
    <property type="match status" value="1"/>
</dbReference>
<dbReference type="InterPro" id="IPR050406">
    <property type="entry name" value="FGGY_Carb_Kinase"/>
</dbReference>
<evidence type="ECO:0000256" key="1">
    <source>
        <dbReference type="ARBA" id="ARBA00022679"/>
    </source>
</evidence>
<name>A0ABZ3H5Q2_GEOAI</name>
<dbReference type="Pfam" id="PF02782">
    <property type="entry name" value="FGGY_C"/>
    <property type="match status" value="1"/>
</dbReference>
<dbReference type="CDD" id="cd07805">
    <property type="entry name" value="ASKHA_NBD_FGGY_CvXK-like"/>
    <property type="match status" value="1"/>
</dbReference>
<evidence type="ECO:0000256" key="2">
    <source>
        <dbReference type="ARBA" id="ARBA00022777"/>
    </source>
</evidence>
<sequence>MPDYFALVDVGTTSIKAGIVENQRFRVVREKSDKTKVVHPKEGYAEKDPEFLWEQVKSLLAEIVEGYEIRAISFTAHMAGFVPVDRNGDPLSNMIIWLDERGRGYPEDLFRNFPSVSGYSPLRLLRFLRITGGAPSKTGKDVLPKILWMKNNEPEVFSRTRKFLDIKGYLIYRCTGKAVTSHDEAHLTWLADTRRNRAEWHEGLMRDYGLKSDLFPKIMNSTDVAGFLNEDVSNELGIESVPVVVGAGDMCTTAIGSGAVENNRIHIYIGTSDWVGAHVEKRKADVKHYIGTILSGIPEKYLLVAEQEIAGGAIDWVMNVLNLEDYVKVDEIVEMTETDLIFTPWFFGERAPIDDHYIRASIFNLSLKTGKEEMLRALFEGVAMNIAWAYHFVEKMTGTNESVRITGGGARFNSLCSIIASAINRKVVRTAKPEHAGLRGLATIVNTAVNGESCQEAVKRFEYEREFHPDAWQHRNLQNRLEILKEYYRRITGIFKRLNRDIL</sequence>
<accession>A0ABZ3H5Q2</accession>
<keyword evidence="1" id="KW-0808">Transferase</keyword>
<keyword evidence="6" id="KW-1185">Reference proteome</keyword>
<proteinExistence type="predicted"/>
<keyword evidence="2 5" id="KW-0418">Kinase</keyword>
<evidence type="ECO:0000259" key="3">
    <source>
        <dbReference type="Pfam" id="PF00370"/>
    </source>
</evidence>
<dbReference type="Proteomes" id="UP001492541">
    <property type="component" value="Chromosome"/>
</dbReference>
<dbReference type="GeneID" id="90448901"/>
<dbReference type="InterPro" id="IPR043129">
    <property type="entry name" value="ATPase_NBD"/>
</dbReference>
<evidence type="ECO:0000259" key="4">
    <source>
        <dbReference type="Pfam" id="PF02782"/>
    </source>
</evidence>
<evidence type="ECO:0000313" key="6">
    <source>
        <dbReference type="Proteomes" id="UP001492541"/>
    </source>
</evidence>
<gene>
    <name evidence="5" type="ORF">LPQ35_04410</name>
</gene>
<feature type="domain" description="Carbohydrate kinase FGGY N-terminal" evidence="3">
    <location>
        <begin position="6"/>
        <end position="256"/>
    </location>
</feature>
<dbReference type="EMBL" id="CP087714">
    <property type="protein sequence ID" value="XAT64614.1"/>
    <property type="molecule type" value="Genomic_DNA"/>
</dbReference>
<organism evidence="5 6">
    <name type="scientific">Geoglobus acetivorans</name>
    <dbReference type="NCBI Taxonomy" id="565033"/>
    <lineage>
        <taxon>Archaea</taxon>
        <taxon>Methanobacteriati</taxon>
        <taxon>Methanobacteriota</taxon>
        <taxon>Archaeoglobi</taxon>
        <taxon>Archaeoglobales</taxon>
        <taxon>Archaeoglobaceae</taxon>
        <taxon>Geoglobus</taxon>
    </lineage>
</organism>
<protein>
    <submittedName>
        <fullName evidence="5">FGGY-family carbohydrate kinase</fullName>
    </submittedName>
</protein>
<dbReference type="SUPFAM" id="SSF53067">
    <property type="entry name" value="Actin-like ATPase domain"/>
    <property type="match status" value="2"/>
</dbReference>
<dbReference type="RefSeq" id="WP_193807978.1">
    <property type="nucleotide sequence ID" value="NZ_CP087714.1"/>
</dbReference>
<dbReference type="PANTHER" id="PTHR43095">
    <property type="entry name" value="SUGAR KINASE"/>
    <property type="match status" value="1"/>
</dbReference>